<evidence type="ECO:0000313" key="2">
    <source>
        <dbReference type="Proteomes" id="UP000255515"/>
    </source>
</evidence>
<dbReference type="RefSeq" id="WP_002665114.1">
    <property type="nucleotide sequence ID" value="NZ_UFTJ01000003.1"/>
</dbReference>
<accession>A0A380ZTW6</accession>
<dbReference type="AlphaFoldDB" id="A0A380ZTW6"/>
<evidence type="ECO:0008006" key="3">
    <source>
        <dbReference type="Google" id="ProtNLM"/>
    </source>
</evidence>
<evidence type="ECO:0000313" key="1">
    <source>
        <dbReference type="EMBL" id="SUV52435.1"/>
    </source>
</evidence>
<gene>
    <name evidence="1" type="ORF">NCTC11661_01573</name>
</gene>
<sequence>MKKSFYLTWVALGCVLFSCYKEYAHPHSYYFWRTTFELNATEKEMLGKAELPFLYTRFFDVDKVNGQFLPVGSIQQGEKPQNTGKTIVPVVFITNRTFLNIRAEERKNLANAVWKWVVAKQKSLGVNTIEELQLDCDWTEGTRDDFFQFIRELEAISKVNITSTLRLHQVKDKEKMGIPPVKKVYLMCYSTSSPLENSDKNSILEVQVLKNYLHTIENYPISEIAVALPNYSWGIVTNVLGKKKLINALSRKNLNQKGLKRTAQNEAIVEQAGFYFGHYLDKGTTIKVEEIRPEQRTEVIQFLNQKLKKPYSIIYYHLDHRFI</sequence>
<protein>
    <recommendedName>
        <fullName evidence="3">Lipoprotein</fullName>
    </recommendedName>
</protein>
<dbReference type="EMBL" id="UFTJ01000003">
    <property type="protein sequence ID" value="SUV52435.1"/>
    <property type="molecule type" value="Genomic_DNA"/>
</dbReference>
<organism evidence="1 2">
    <name type="scientific">Bergeyella zoohelcum</name>
    <dbReference type="NCBI Taxonomy" id="1015"/>
    <lineage>
        <taxon>Bacteria</taxon>
        <taxon>Pseudomonadati</taxon>
        <taxon>Bacteroidota</taxon>
        <taxon>Flavobacteriia</taxon>
        <taxon>Flavobacteriales</taxon>
        <taxon>Weeksellaceae</taxon>
        <taxon>Bergeyella</taxon>
    </lineage>
</organism>
<dbReference type="Proteomes" id="UP000255515">
    <property type="component" value="Unassembled WGS sequence"/>
</dbReference>
<name>A0A380ZTW6_9FLAO</name>
<proteinExistence type="predicted"/>
<dbReference type="PROSITE" id="PS51257">
    <property type="entry name" value="PROKAR_LIPOPROTEIN"/>
    <property type="match status" value="1"/>
</dbReference>
<reference evidence="1 2" key="1">
    <citation type="submission" date="2018-06" db="EMBL/GenBank/DDBJ databases">
        <authorList>
            <consortium name="Pathogen Informatics"/>
            <person name="Doyle S."/>
        </authorList>
    </citation>
    <scope>NUCLEOTIDE SEQUENCE [LARGE SCALE GENOMIC DNA]</scope>
    <source>
        <strain evidence="1 2">NCTC11661</strain>
    </source>
</reference>